<keyword evidence="1" id="KW-0732">Signal</keyword>
<proteinExistence type="predicted"/>
<reference evidence="2" key="1">
    <citation type="journal article" date="2023" name="PhytoFront">
        <title>Draft Genome Resources of Seven Strains of Tilletia horrida, Causal Agent of Kernel Smut of Rice.</title>
        <authorList>
            <person name="Khanal S."/>
            <person name="Antony Babu S."/>
            <person name="Zhou X.G."/>
        </authorList>
    </citation>
    <scope>NUCLEOTIDE SEQUENCE</scope>
    <source>
        <strain evidence="2">TX6</strain>
    </source>
</reference>
<evidence type="ECO:0000256" key="1">
    <source>
        <dbReference type="SAM" id="SignalP"/>
    </source>
</evidence>
<dbReference type="AlphaFoldDB" id="A0AAN6GSB2"/>
<name>A0AAN6GSB2_9BASI</name>
<protein>
    <submittedName>
        <fullName evidence="2">Uncharacterized protein</fullName>
    </submittedName>
</protein>
<accession>A0AAN6GSB2</accession>
<keyword evidence="3" id="KW-1185">Reference proteome</keyword>
<evidence type="ECO:0000313" key="2">
    <source>
        <dbReference type="EMBL" id="KAK0553698.1"/>
    </source>
</evidence>
<feature type="chain" id="PRO_5042916935" evidence="1">
    <location>
        <begin position="25"/>
        <end position="268"/>
    </location>
</feature>
<organism evidence="2 3">
    <name type="scientific">Tilletia horrida</name>
    <dbReference type="NCBI Taxonomy" id="155126"/>
    <lineage>
        <taxon>Eukaryota</taxon>
        <taxon>Fungi</taxon>
        <taxon>Dikarya</taxon>
        <taxon>Basidiomycota</taxon>
        <taxon>Ustilaginomycotina</taxon>
        <taxon>Exobasidiomycetes</taxon>
        <taxon>Tilletiales</taxon>
        <taxon>Tilletiaceae</taxon>
        <taxon>Tilletia</taxon>
    </lineage>
</organism>
<feature type="signal peptide" evidence="1">
    <location>
        <begin position="1"/>
        <end position="24"/>
    </location>
</feature>
<gene>
    <name evidence="2" type="ORF">OC846_002422</name>
</gene>
<evidence type="ECO:0000313" key="3">
    <source>
        <dbReference type="Proteomes" id="UP001176517"/>
    </source>
</evidence>
<comment type="caution">
    <text evidence="2">The sequence shown here is derived from an EMBL/GenBank/DDBJ whole genome shotgun (WGS) entry which is preliminary data.</text>
</comment>
<dbReference type="EMBL" id="JAPDMZ010000047">
    <property type="protein sequence ID" value="KAK0553698.1"/>
    <property type="molecule type" value="Genomic_DNA"/>
</dbReference>
<sequence length="268" mass="28659">MFGSTPLLLTCVLTVFISAAAVKADYDIHNLPHKTDDARGQVGVNDCIKTYGSSNAGADCQTAVINSAAEFCLWAPRSSANIGDEEGEVVAYCTKSGFGTRLIPSGTIKGVQFRKTNSYVQVTGKCDCTKINVAPNDEGGELDPHGATGSGNPVGGLVFTNAWSNDKQNYVQIKEWSSFIGYNEFSFRACIGNNAADWCPHIYDLQNGTTPVATKKASSRTAMLITRGAILVSSMATDGRRRMSVLSPMDTSLDVPTTADRFTFVVAR</sequence>
<dbReference type="Proteomes" id="UP001176517">
    <property type="component" value="Unassembled WGS sequence"/>
</dbReference>